<evidence type="ECO:0000313" key="1">
    <source>
        <dbReference type="EMBL" id="CDH07915.1"/>
    </source>
</evidence>
<reference evidence="1" key="1">
    <citation type="submission" date="2013-07" db="EMBL/GenBank/DDBJ databases">
        <title>Sub-species coevolution in mutualistic symbiosis.</title>
        <authorList>
            <person name="Murfin K."/>
            <person name="Klassen J."/>
            <person name="Lee M."/>
            <person name="Forst S."/>
            <person name="Stock P."/>
            <person name="Goodrich-Blair H."/>
        </authorList>
    </citation>
    <scope>NUCLEOTIDE SEQUENCE [LARGE SCALE GENOMIC DNA]</scope>
    <source>
        <strain evidence="1">Oregonense</strain>
    </source>
</reference>
<organism evidence="1">
    <name type="scientific">Xenorhabdus bovienii str. oregonense</name>
    <dbReference type="NCBI Taxonomy" id="1398202"/>
    <lineage>
        <taxon>Bacteria</taxon>
        <taxon>Pseudomonadati</taxon>
        <taxon>Pseudomonadota</taxon>
        <taxon>Gammaproteobacteria</taxon>
        <taxon>Enterobacterales</taxon>
        <taxon>Morganellaceae</taxon>
        <taxon>Xenorhabdus</taxon>
    </lineage>
</organism>
<protein>
    <submittedName>
        <fullName evidence="1">Uncharacterized protein</fullName>
    </submittedName>
</protein>
<dbReference type="AlphaFoldDB" id="A0A077PA11"/>
<proteinExistence type="predicted"/>
<comment type="caution">
    <text evidence="1">The sequence shown here is derived from an EMBL/GenBank/DDBJ whole genome shotgun (WGS) entry which is preliminary data.</text>
</comment>
<accession>A0A077PA11</accession>
<name>A0A077PA11_XENBV</name>
<dbReference type="HOGENOM" id="CLU_216530_0_0_6"/>
<gene>
    <name evidence="1" type="ORF">XBO1_690003</name>
</gene>
<dbReference type="Proteomes" id="UP000028483">
    <property type="component" value="Unassembled WGS sequence"/>
</dbReference>
<sequence>MVWPQNRHFTSTNAITIPHVFTLIIREKQRDEYVTQLSYYDIYNNSLI</sequence>
<dbReference type="EMBL" id="CBSX010000236">
    <property type="protein sequence ID" value="CDH07915.1"/>
    <property type="molecule type" value="Genomic_DNA"/>
</dbReference>